<proteinExistence type="predicted"/>
<dbReference type="EMBL" id="ALPT02000002">
    <property type="protein sequence ID" value="KGA99074.1"/>
    <property type="molecule type" value="Genomic_DNA"/>
</dbReference>
<protein>
    <submittedName>
        <fullName evidence="1">Uncharacterized protein</fullName>
    </submittedName>
</protein>
<evidence type="ECO:0000313" key="2">
    <source>
        <dbReference type="Proteomes" id="UP000002754"/>
    </source>
</evidence>
<evidence type="ECO:0000313" key="1">
    <source>
        <dbReference type="EMBL" id="KGA99074.1"/>
    </source>
</evidence>
<sequence>MKKESLLGRIIVDKKPIQRRNPMQKNTTEYPTLKELEQLVWRKLQETFSSVMTSVLEAYDELLNEHSANGSEYMPLTSCHLISHPTLFFIINPL</sequence>
<organism evidence="1 2">
    <name type="scientific">Alkalihalobacillus alcalophilus ATCC 27647 = CGMCC 1.3604</name>
    <dbReference type="NCBI Taxonomy" id="1218173"/>
    <lineage>
        <taxon>Bacteria</taxon>
        <taxon>Bacillati</taxon>
        <taxon>Bacillota</taxon>
        <taxon>Bacilli</taxon>
        <taxon>Bacillales</taxon>
        <taxon>Bacillaceae</taxon>
        <taxon>Alkalihalobacillus</taxon>
    </lineage>
</organism>
<gene>
    <name evidence="1" type="ORF">BALCAV_0201195</name>
</gene>
<comment type="caution">
    <text evidence="1">The sequence shown here is derived from an EMBL/GenBank/DDBJ whole genome shotgun (WGS) entry which is preliminary data.</text>
</comment>
<accession>A0A094WMS7</accession>
<reference evidence="1 2" key="1">
    <citation type="journal article" date="2014" name="Genome Announc.">
        <title>Draft Genome Sequence of Bacillus alcalophilus AV1934, a Classic Alkaliphile Isolated from Human Feces in 1934.</title>
        <authorList>
            <person name="Attie O."/>
            <person name="Jayaprakash A."/>
            <person name="Shah H."/>
            <person name="Paulsen I.T."/>
            <person name="Morino M."/>
            <person name="Takahashi Y."/>
            <person name="Narumi I."/>
            <person name="Sachidanandam R."/>
            <person name="Satoh K."/>
            <person name="Ito M."/>
            <person name="Krulwich T.A."/>
        </authorList>
    </citation>
    <scope>NUCLEOTIDE SEQUENCE [LARGE SCALE GENOMIC DNA]</scope>
    <source>
        <strain evidence="1 2">AV1934</strain>
    </source>
</reference>
<name>A0A094WMS7_ALKAL</name>
<dbReference type="AlphaFoldDB" id="A0A094WMS7"/>
<keyword evidence="2" id="KW-1185">Reference proteome</keyword>
<dbReference type="Proteomes" id="UP000002754">
    <property type="component" value="Unassembled WGS sequence"/>
</dbReference>